<keyword evidence="2" id="KW-0812">Transmembrane</keyword>
<keyword evidence="2" id="KW-0472">Membrane</keyword>
<keyword evidence="2" id="KW-1133">Transmembrane helix</keyword>
<protein>
    <submittedName>
        <fullName evidence="3">Uncharacterized protein</fullName>
    </submittedName>
</protein>
<feature type="transmembrane region" description="Helical" evidence="2">
    <location>
        <begin position="21"/>
        <end position="40"/>
    </location>
</feature>
<evidence type="ECO:0000256" key="1">
    <source>
        <dbReference type="SAM" id="MobiDB-lite"/>
    </source>
</evidence>
<proteinExistence type="predicted"/>
<comment type="caution">
    <text evidence="3">The sequence shown here is derived from an EMBL/GenBank/DDBJ whole genome shotgun (WGS) entry which is preliminary data.</text>
</comment>
<name>A0A9Q5I0Q6_SANBA</name>
<gene>
    <name evidence="3" type="ORF">A7U60_g3736</name>
</gene>
<accession>A0A9Q5I0Q6</accession>
<feature type="region of interest" description="Disordered" evidence="1">
    <location>
        <begin position="129"/>
        <end position="180"/>
    </location>
</feature>
<organism evidence="3 4">
    <name type="scientific">Sanghuangporus baumii</name>
    <name type="common">Phellinus baumii</name>
    <dbReference type="NCBI Taxonomy" id="108892"/>
    <lineage>
        <taxon>Eukaryota</taxon>
        <taxon>Fungi</taxon>
        <taxon>Dikarya</taxon>
        <taxon>Basidiomycota</taxon>
        <taxon>Agaricomycotina</taxon>
        <taxon>Agaricomycetes</taxon>
        <taxon>Hymenochaetales</taxon>
        <taxon>Hymenochaetaceae</taxon>
        <taxon>Sanghuangporus</taxon>
    </lineage>
</organism>
<dbReference type="EMBL" id="LNZH02000164">
    <property type="protein sequence ID" value="OCB89137.1"/>
    <property type="molecule type" value="Genomic_DNA"/>
</dbReference>
<dbReference type="OrthoDB" id="3346251at2759"/>
<sequence length="224" mass="25470">MNPIIYHRISHFVHRLLYEGLGYFVVLTAVNVFNLVLYLREDENNQSSGASLGYILIFIMSQRILIRQRDYADKYNAASSLPSTSHRVSVSRRLDTTREINEALRSQFDHDSSQGGFFDSFGSKQSIPGPPSWYQPPLSRASERSQPSHLPKTGMKSGEVGLDSRRQQGAEHSGTAVRYETESGLDVEVRVERTVTVQRIPSAVALGRESYRKPRVMWERWPVP</sequence>
<evidence type="ECO:0000313" key="4">
    <source>
        <dbReference type="Proteomes" id="UP000757232"/>
    </source>
</evidence>
<evidence type="ECO:0000256" key="2">
    <source>
        <dbReference type="SAM" id="Phobius"/>
    </source>
</evidence>
<dbReference type="Proteomes" id="UP000757232">
    <property type="component" value="Unassembled WGS sequence"/>
</dbReference>
<evidence type="ECO:0000313" key="3">
    <source>
        <dbReference type="EMBL" id="OCB89137.1"/>
    </source>
</evidence>
<feature type="transmembrane region" description="Helical" evidence="2">
    <location>
        <begin position="46"/>
        <end position="66"/>
    </location>
</feature>
<keyword evidence="4" id="KW-1185">Reference proteome</keyword>
<dbReference type="AlphaFoldDB" id="A0A9Q5I0Q6"/>
<reference evidence="3" key="1">
    <citation type="submission" date="2016-06" db="EMBL/GenBank/DDBJ databases">
        <title>Draft Genome sequence of the fungus Inonotus baumii.</title>
        <authorList>
            <person name="Zhu H."/>
            <person name="Lin W."/>
        </authorList>
    </citation>
    <scope>NUCLEOTIDE SEQUENCE</scope>
    <source>
        <strain evidence="3">821</strain>
    </source>
</reference>